<comment type="similarity">
    <text evidence="1">Belongs to the sigma-70 factor family. ECF subfamily.</text>
</comment>
<dbReference type="GO" id="GO:0006352">
    <property type="term" value="P:DNA-templated transcription initiation"/>
    <property type="evidence" value="ECO:0007669"/>
    <property type="project" value="InterPro"/>
</dbReference>
<reference evidence="8 9" key="1">
    <citation type="submission" date="2019-02" db="EMBL/GenBank/DDBJ databases">
        <title>Deep-cultivation of Planctomycetes and their phenomic and genomic characterization uncovers novel biology.</title>
        <authorList>
            <person name="Wiegand S."/>
            <person name="Jogler M."/>
            <person name="Boedeker C."/>
            <person name="Pinto D."/>
            <person name="Vollmers J."/>
            <person name="Rivas-Marin E."/>
            <person name="Kohn T."/>
            <person name="Peeters S.H."/>
            <person name="Heuer A."/>
            <person name="Rast P."/>
            <person name="Oberbeckmann S."/>
            <person name="Bunk B."/>
            <person name="Jeske O."/>
            <person name="Meyerdierks A."/>
            <person name="Storesund J.E."/>
            <person name="Kallscheuer N."/>
            <person name="Luecker S."/>
            <person name="Lage O.M."/>
            <person name="Pohl T."/>
            <person name="Merkel B.J."/>
            <person name="Hornburger P."/>
            <person name="Mueller R.-W."/>
            <person name="Bruemmer F."/>
            <person name="Labrenz M."/>
            <person name="Spormann A.M."/>
            <person name="Op den Camp H."/>
            <person name="Overmann J."/>
            <person name="Amann R."/>
            <person name="Jetten M.S.M."/>
            <person name="Mascher T."/>
            <person name="Medema M.H."/>
            <person name="Devos D.P."/>
            <person name="Kaster A.-K."/>
            <person name="Ovreas L."/>
            <person name="Rohde M."/>
            <person name="Galperin M.Y."/>
            <person name="Jogler C."/>
        </authorList>
    </citation>
    <scope>NUCLEOTIDE SEQUENCE [LARGE SCALE GENOMIC DNA]</scope>
    <source>
        <strain evidence="8 9">K23_9</strain>
    </source>
</reference>
<dbReference type="AlphaFoldDB" id="A0A517NUP2"/>
<protein>
    <submittedName>
        <fullName evidence="8">RNA polymerase sigma factor SigM</fullName>
    </submittedName>
</protein>
<keyword evidence="4" id="KW-0238">DNA-binding</keyword>
<evidence type="ECO:0000313" key="8">
    <source>
        <dbReference type="EMBL" id="QDT10847.1"/>
    </source>
</evidence>
<keyword evidence="5" id="KW-0804">Transcription</keyword>
<dbReference type="OrthoDB" id="9803470at2"/>
<dbReference type="NCBIfam" id="TIGR02937">
    <property type="entry name" value="sigma70-ECF"/>
    <property type="match status" value="1"/>
</dbReference>
<name>A0A517NUP2_9BACT</name>
<dbReference type="InterPro" id="IPR007627">
    <property type="entry name" value="RNA_pol_sigma70_r2"/>
</dbReference>
<evidence type="ECO:0000259" key="7">
    <source>
        <dbReference type="Pfam" id="PF08281"/>
    </source>
</evidence>
<dbReference type="Pfam" id="PF04542">
    <property type="entry name" value="Sigma70_r2"/>
    <property type="match status" value="1"/>
</dbReference>
<dbReference type="Gene3D" id="1.10.1740.10">
    <property type="match status" value="1"/>
</dbReference>
<dbReference type="InterPro" id="IPR014284">
    <property type="entry name" value="RNA_pol_sigma-70_dom"/>
</dbReference>
<evidence type="ECO:0000256" key="5">
    <source>
        <dbReference type="ARBA" id="ARBA00023163"/>
    </source>
</evidence>
<dbReference type="InterPro" id="IPR013249">
    <property type="entry name" value="RNA_pol_sigma70_r4_t2"/>
</dbReference>
<dbReference type="PANTHER" id="PTHR43133">
    <property type="entry name" value="RNA POLYMERASE ECF-TYPE SIGMA FACTO"/>
    <property type="match status" value="1"/>
</dbReference>
<feature type="domain" description="RNA polymerase sigma factor 70 region 4 type 2" evidence="7">
    <location>
        <begin position="124"/>
        <end position="171"/>
    </location>
</feature>
<evidence type="ECO:0000256" key="3">
    <source>
        <dbReference type="ARBA" id="ARBA00023082"/>
    </source>
</evidence>
<evidence type="ECO:0000313" key="9">
    <source>
        <dbReference type="Proteomes" id="UP000319817"/>
    </source>
</evidence>
<accession>A0A517NUP2</accession>
<keyword evidence="3" id="KW-0731">Sigma factor</keyword>
<dbReference type="GO" id="GO:0003677">
    <property type="term" value="F:DNA binding"/>
    <property type="evidence" value="ECO:0007669"/>
    <property type="project" value="UniProtKB-KW"/>
</dbReference>
<evidence type="ECO:0000256" key="1">
    <source>
        <dbReference type="ARBA" id="ARBA00010641"/>
    </source>
</evidence>
<evidence type="ECO:0000256" key="4">
    <source>
        <dbReference type="ARBA" id="ARBA00023125"/>
    </source>
</evidence>
<dbReference type="InterPro" id="IPR036388">
    <property type="entry name" value="WH-like_DNA-bd_sf"/>
</dbReference>
<keyword evidence="2" id="KW-0805">Transcription regulation</keyword>
<dbReference type="InterPro" id="IPR013325">
    <property type="entry name" value="RNA_pol_sigma_r2"/>
</dbReference>
<dbReference type="EMBL" id="CP036526">
    <property type="protein sequence ID" value="QDT10847.1"/>
    <property type="molecule type" value="Genomic_DNA"/>
</dbReference>
<dbReference type="SUPFAM" id="SSF88946">
    <property type="entry name" value="Sigma2 domain of RNA polymerase sigma factors"/>
    <property type="match status" value="1"/>
</dbReference>
<evidence type="ECO:0000259" key="6">
    <source>
        <dbReference type="Pfam" id="PF04542"/>
    </source>
</evidence>
<dbReference type="InterPro" id="IPR013324">
    <property type="entry name" value="RNA_pol_sigma_r3/r4-like"/>
</dbReference>
<organism evidence="8 9">
    <name type="scientific">Stieleria marina</name>
    <dbReference type="NCBI Taxonomy" id="1930275"/>
    <lineage>
        <taxon>Bacteria</taxon>
        <taxon>Pseudomonadati</taxon>
        <taxon>Planctomycetota</taxon>
        <taxon>Planctomycetia</taxon>
        <taxon>Pirellulales</taxon>
        <taxon>Pirellulaceae</taxon>
        <taxon>Stieleria</taxon>
    </lineage>
</organism>
<proteinExistence type="inferred from homology"/>
<dbReference type="RefSeq" id="WP_145418564.1">
    <property type="nucleotide sequence ID" value="NZ_CP036526.1"/>
</dbReference>
<keyword evidence="9" id="KW-1185">Reference proteome</keyword>
<sequence>MADVNPANWVDDYGDYLFRYAKSRLRDPGAAEEVVQETFLAGVRYSRQYSGSGSERGWLMGILKRKIVDHIRARAKHNQELVYEDEHDPSEQLFDAAGNWKPGAINWSPPPDQEIEMQELQFVVQGCLETLPENQAAVFVLSAMEEMDTDEVCRELDITPSNMWVRIHRARVGLAKCVSAKWQVDQNIGTNEVKQHAK</sequence>
<dbReference type="InterPro" id="IPR039425">
    <property type="entry name" value="RNA_pol_sigma-70-like"/>
</dbReference>
<gene>
    <name evidence="8" type="primary">sigM_1</name>
    <name evidence="8" type="ORF">K239x_28380</name>
</gene>
<feature type="domain" description="RNA polymerase sigma-70 region 2" evidence="6">
    <location>
        <begin position="10"/>
        <end position="75"/>
    </location>
</feature>
<dbReference type="SUPFAM" id="SSF88659">
    <property type="entry name" value="Sigma3 and sigma4 domains of RNA polymerase sigma factors"/>
    <property type="match status" value="1"/>
</dbReference>
<dbReference type="Pfam" id="PF08281">
    <property type="entry name" value="Sigma70_r4_2"/>
    <property type="match status" value="1"/>
</dbReference>
<dbReference type="PANTHER" id="PTHR43133:SF8">
    <property type="entry name" value="RNA POLYMERASE SIGMA FACTOR HI_1459-RELATED"/>
    <property type="match status" value="1"/>
</dbReference>
<dbReference type="Gene3D" id="1.10.10.10">
    <property type="entry name" value="Winged helix-like DNA-binding domain superfamily/Winged helix DNA-binding domain"/>
    <property type="match status" value="1"/>
</dbReference>
<dbReference type="Proteomes" id="UP000319817">
    <property type="component" value="Chromosome"/>
</dbReference>
<evidence type="ECO:0000256" key="2">
    <source>
        <dbReference type="ARBA" id="ARBA00023015"/>
    </source>
</evidence>
<dbReference type="GO" id="GO:0016987">
    <property type="term" value="F:sigma factor activity"/>
    <property type="evidence" value="ECO:0007669"/>
    <property type="project" value="UniProtKB-KW"/>
</dbReference>